<dbReference type="InterPro" id="IPR027383">
    <property type="entry name" value="Znf_put"/>
</dbReference>
<evidence type="ECO:0000256" key="1">
    <source>
        <dbReference type="ARBA" id="ARBA00023015"/>
    </source>
</evidence>
<sequence>MSARVEHTDVGAYALGLLEADDKRAFEAHLETCRACTAELAELSGMAGVLTGVGRVETEREQPGEGEVIDLLRRRKAADKRTRRGTLIIGVAAAVTLVAGGIAVGSGLNAPSSQVAVGGTHHGTGPAEQFYEEGTPAGGVGVTGVKGGVVYESKGWGTHAALKLEGVRGPLECELIAVSTTGERKAMTGWAVPPKGYGVDGEPPLYMHGGSPWNPDKIDRFEVVTTAGRTLLTVDI</sequence>
<evidence type="ECO:0000313" key="6">
    <source>
        <dbReference type="Proteomes" id="UP000568380"/>
    </source>
</evidence>
<proteinExistence type="predicted"/>
<feature type="transmembrane region" description="Helical" evidence="3">
    <location>
        <begin position="85"/>
        <end position="104"/>
    </location>
</feature>
<keyword evidence="6" id="KW-1185">Reference proteome</keyword>
<name>A0A7W8AB53_9ACTN</name>
<keyword evidence="3" id="KW-1133">Transmembrane helix</keyword>
<dbReference type="AlphaFoldDB" id="A0A7W8AB53"/>
<dbReference type="RefSeq" id="WP_184971627.1">
    <property type="nucleotide sequence ID" value="NZ_JACHIN010000015.1"/>
</dbReference>
<dbReference type="Gene3D" id="1.10.10.1320">
    <property type="entry name" value="Anti-sigma factor, zinc-finger domain"/>
    <property type="match status" value="1"/>
</dbReference>
<feature type="domain" description="Putative zinc-finger" evidence="4">
    <location>
        <begin position="10"/>
        <end position="36"/>
    </location>
</feature>
<accession>A0A7W8AB53</accession>
<organism evidence="5 6">
    <name type="scientific">Nonomuraea endophytica</name>
    <dbReference type="NCBI Taxonomy" id="714136"/>
    <lineage>
        <taxon>Bacteria</taxon>
        <taxon>Bacillati</taxon>
        <taxon>Actinomycetota</taxon>
        <taxon>Actinomycetes</taxon>
        <taxon>Streptosporangiales</taxon>
        <taxon>Streptosporangiaceae</taxon>
        <taxon>Nonomuraea</taxon>
    </lineage>
</organism>
<evidence type="ECO:0000256" key="3">
    <source>
        <dbReference type="SAM" id="Phobius"/>
    </source>
</evidence>
<comment type="caution">
    <text evidence="5">The sequence shown here is derived from an EMBL/GenBank/DDBJ whole genome shotgun (WGS) entry which is preliminary data.</text>
</comment>
<keyword evidence="3" id="KW-0472">Membrane</keyword>
<evidence type="ECO:0000259" key="4">
    <source>
        <dbReference type="Pfam" id="PF13490"/>
    </source>
</evidence>
<evidence type="ECO:0000313" key="5">
    <source>
        <dbReference type="EMBL" id="MBB5082964.1"/>
    </source>
</evidence>
<keyword evidence="1" id="KW-0805">Transcription regulation</keyword>
<dbReference type="Pfam" id="PF13490">
    <property type="entry name" value="zf-HC2"/>
    <property type="match status" value="1"/>
</dbReference>
<protein>
    <recommendedName>
        <fullName evidence="4">Putative zinc-finger domain-containing protein</fullName>
    </recommendedName>
</protein>
<reference evidence="5 6" key="1">
    <citation type="submission" date="2020-08" db="EMBL/GenBank/DDBJ databases">
        <title>Genomic Encyclopedia of Type Strains, Phase IV (KMG-IV): sequencing the most valuable type-strain genomes for metagenomic binning, comparative biology and taxonomic classification.</title>
        <authorList>
            <person name="Goeker M."/>
        </authorList>
    </citation>
    <scope>NUCLEOTIDE SEQUENCE [LARGE SCALE GENOMIC DNA]</scope>
    <source>
        <strain evidence="5 6">DSM 45385</strain>
    </source>
</reference>
<keyword evidence="2" id="KW-0804">Transcription</keyword>
<dbReference type="Proteomes" id="UP000568380">
    <property type="component" value="Unassembled WGS sequence"/>
</dbReference>
<keyword evidence="3" id="KW-0812">Transmembrane</keyword>
<dbReference type="EMBL" id="JACHIN010000015">
    <property type="protein sequence ID" value="MBB5082964.1"/>
    <property type="molecule type" value="Genomic_DNA"/>
</dbReference>
<evidence type="ECO:0000256" key="2">
    <source>
        <dbReference type="ARBA" id="ARBA00023163"/>
    </source>
</evidence>
<dbReference type="InterPro" id="IPR041916">
    <property type="entry name" value="Anti_sigma_zinc_sf"/>
</dbReference>
<gene>
    <name evidence="5" type="ORF">HNR40_008467</name>
</gene>